<organism evidence="1 3">
    <name type="scientific">Mycobacterium tuberculosis</name>
    <dbReference type="NCBI Taxonomy" id="1773"/>
    <lineage>
        <taxon>Bacteria</taxon>
        <taxon>Bacillati</taxon>
        <taxon>Actinomycetota</taxon>
        <taxon>Actinomycetes</taxon>
        <taxon>Mycobacteriales</taxon>
        <taxon>Mycobacteriaceae</taxon>
        <taxon>Mycobacterium</taxon>
        <taxon>Mycobacterium tuberculosis complex</taxon>
    </lineage>
</organism>
<accession>A0A0U0S924</accession>
<proteinExistence type="predicted"/>
<evidence type="ECO:0000313" key="2">
    <source>
        <dbReference type="EMBL" id="COY65653.1"/>
    </source>
</evidence>
<gene>
    <name evidence="1" type="ORF">ERS007703_03940</name>
    <name evidence="2" type="ORF">ERS007739_02937</name>
</gene>
<dbReference type="Proteomes" id="UP000038802">
    <property type="component" value="Unassembled WGS sequence"/>
</dbReference>
<evidence type="ECO:0000313" key="3">
    <source>
        <dbReference type="Proteomes" id="UP000038802"/>
    </source>
</evidence>
<evidence type="ECO:0000313" key="1">
    <source>
        <dbReference type="EMBL" id="COW62080.1"/>
    </source>
</evidence>
<evidence type="ECO:0000313" key="4">
    <source>
        <dbReference type="Proteomes" id="UP000039021"/>
    </source>
</evidence>
<dbReference type="EMBL" id="CSBK01001430">
    <property type="protein sequence ID" value="COY65653.1"/>
    <property type="molecule type" value="Genomic_DNA"/>
</dbReference>
<reference evidence="1" key="1">
    <citation type="submission" date="2015-03" db="EMBL/GenBank/DDBJ databases">
        <authorList>
            <person name="Murphy D."/>
        </authorList>
    </citation>
    <scope>NUCLEOTIDE SEQUENCE [LARGE SCALE GENOMIC DNA]</scope>
    <source>
        <strain evidence="1">K00500041</strain>
    </source>
</reference>
<reference evidence="2" key="2">
    <citation type="submission" date="2015-03" db="EMBL/GenBank/DDBJ databases">
        <authorList>
            <consortium name="Pathogen Informatics"/>
            <person name="Murphy D."/>
        </authorList>
    </citation>
    <scope>NUCLEOTIDE SEQUENCE</scope>
    <source>
        <strain evidence="2">N09902308</strain>
    </source>
</reference>
<dbReference type="AlphaFoldDB" id="A0A0U0S924"/>
<sequence length="71" mass="7089">MASTRTMGTSSRTALTRSMSSAKLCPGSATFTLAVRAPGNRASTSPTWAAATAGTVALIGTRSRRTGGGAQ</sequence>
<reference evidence="3 4" key="3">
    <citation type="submission" date="2015-03" db="EMBL/GenBank/DDBJ databases">
        <authorList>
            <consortium name="Pathogen Informatics"/>
        </authorList>
    </citation>
    <scope>NUCLEOTIDE SEQUENCE [LARGE SCALE GENOMIC DNA]</scope>
    <source>
        <strain evidence="3">K00500041</strain>
        <strain evidence="4">N09902308</strain>
    </source>
</reference>
<dbReference type="Proteomes" id="UP000039021">
    <property type="component" value="Unassembled WGS sequence"/>
</dbReference>
<protein>
    <submittedName>
        <fullName evidence="1">Uncharacterized protein</fullName>
    </submittedName>
</protein>
<dbReference type="EMBL" id="CSAE01000607">
    <property type="protein sequence ID" value="COW62080.1"/>
    <property type="molecule type" value="Genomic_DNA"/>
</dbReference>
<name>A0A0U0S924_MYCTX</name>